<keyword evidence="2" id="KW-1133">Transmembrane helix</keyword>
<comment type="caution">
    <text evidence="3">The sequence shown here is derived from an EMBL/GenBank/DDBJ whole genome shotgun (WGS) entry which is preliminary data.</text>
</comment>
<protein>
    <submittedName>
        <fullName evidence="3">Uncharacterized protein</fullName>
    </submittedName>
</protein>
<keyword evidence="2" id="KW-0812">Transmembrane</keyword>
<dbReference type="EMBL" id="AMZH03003241">
    <property type="protein sequence ID" value="RRT72955.1"/>
    <property type="molecule type" value="Genomic_DNA"/>
</dbReference>
<organism evidence="3 4">
    <name type="scientific">Ensete ventricosum</name>
    <name type="common">Abyssinian banana</name>
    <name type="synonym">Musa ensete</name>
    <dbReference type="NCBI Taxonomy" id="4639"/>
    <lineage>
        <taxon>Eukaryota</taxon>
        <taxon>Viridiplantae</taxon>
        <taxon>Streptophyta</taxon>
        <taxon>Embryophyta</taxon>
        <taxon>Tracheophyta</taxon>
        <taxon>Spermatophyta</taxon>
        <taxon>Magnoliopsida</taxon>
        <taxon>Liliopsida</taxon>
        <taxon>Zingiberales</taxon>
        <taxon>Musaceae</taxon>
        <taxon>Ensete</taxon>
    </lineage>
</organism>
<dbReference type="InterPro" id="IPR017868">
    <property type="entry name" value="Filamin/ABP280_repeat-like"/>
</dbReference>
<dbReference type="PROSITE" id="PS50194">
    <property type="entry name" value="FILAMIN_REPEAT"/>
    <property type="match status" value="1"/>
</dbReference>
<proteinExistence type="predicted"/>
<gene>
    <name evidence="3" type="ORF">B296_00027834</name>
</gene>
<name>A0A427A9Q6_ENSVE</name>
<reference evidence="3 4" key="1">
    <citation type="journal article" date="2014" name="Agronomy (Basel)">
        <title>A Draft Genome Sequence for Ensete ventricosum, the Drought-Tolerant Tree Against Hunger.</title>
        <authorList>
            <person name="Harrison J."/>
            <person name="Moore K.A."/>
            <person name="Paszkiewicz K."/>
            <person name="Jones T."/>
            <person name="Grant M."/>
            <person name="Ambacheew D."/>
            <person name="Muzemil S."/>
            <person name="Studholme D.J."/>
        </authorList>
    </citation>
    <scope>NUCLEOTIDE SEQUENCE [LARGE SCALE GENOMIC DNA]</scope>
</reference>
<dbReference type="Gene3D" id="2.60.40.10">
    <property type="entry name" value="Immunoglobulins"/>
    <property type="match status" value="1"/>
</dbReference>
<keyword evidence="2" id="KW-0472">Membrane</keyword>
<feature type="transmembrane region" description="Helical" evidence="2">
    <location>
        <begin position="21"/>
        <end position="38"/>
    </location>
</feature>
<accession>A0A427A9Q6</accession>
<evidence type="ECO:0000313" key="3">
    <source>
        <dbReference type="EMBL" id="RRT72955.1"/>
    </source>
</evidence>
<evidence type="ECO:0000256" key="1">
    <source>
        <dbReference type="PROSITE-ProRule" id="PRU00087"/>
    </source>
</evidence>
<evidence type="ECO:0000313" key="4">
    <source>
        <dbReference type="Proteomes" id="UP000287651"/>
    </source>
</evidence>
<dbReference type="PANTHER" id="PTHR35124">
    <property type="entry name" value="CYTOCHROME P450 FAMILY PROTEIN"/>
    <property type="match status" value="1"/>
</dbReference>
<sequence>MSSGDEGGVSGGGATARRWSLFKLVSFTFVIALLLWTMDALSVTATTSSLIAVTLSSVNVLSPPPTTEPSRSAPNPHAVPRLRSWISVPATPNFTSTLVSWWLAPGGEPCRDSRTTDIAVPDLDGGRTAELSCGQIHEFVLSALDDSGRPRCLGGDYFETDLSGPSWKSRPRVVDHGNGSYSLRLQVHPDFAGEYNLTVVLLFRSFEGLKLSPERFKFRRELRRFPIRFHRSNATLPPLRLCHGVADLSKEVWSGRWTRHARNDSCGVDKEGRYRCLDPRTACPKPWCDGPLAALESNGWVYSAHCAFRIFTQDVAWKCLRNRWLFFWGDSNHVDTIRNMLNFVLGRADVDSVPRRFDRKFTNPANHSESVRITSIFNGHWNETSNYLGLHSLRNQGFRELLWEFFKGPTAPDVMVFNSGLHDGCHWRSIRAFADGAEYAARFWEEIVMRWRVRGNATDATPSALPRIFYRTTIATGGYARDLGYNPSKMEAFNGIFLEKLKDKGLITGGVIDEFDMTFPWHFDNRCNDGVHYGRKPAKMQWRDGEVGHQYFVDLMLVHVLLTAICNVG</sequence>
<dbReference type="InterPro" id="IPR013783">
    <property type="entry name" value="Ig-like_fold"/>
</dbReference>
<evidence type="ECO:0000256" key="2">
    <source>
        <dbReference type="SAM" id="Phobius"/>
    </source>
</evidence>
<dbReference type="PANTHER" id="PTHR35124:SF1">
    <property type="entry name" value="CYTOCHROME P450 FAMILY PROTEIN"/>
    <property type="match status" value="1"/>
</dbReference>
<dbReference type="Proteomes" id="UP000287651">
    <property type="component" value="Unassembled WGS sequence"/>
</dbReference>
<dbReference type="AlphaFoldDB" id="A0A427A9Q6"/>
<feature type="repeat" description="Filamin" evidence="1">
    <location>
        <begin position="108"/>
        <end position="218"/>
    </location>
</feature>